<name>A0A0R3RV24_9BILA</name>
<proteinExistence type="predicted"/>
<feature type="region of interest" description="Disordered" evidence="1">
    <location>
        <begin position="27"/>
        <end position="62"/>
    </location>
</feature>
<protein>
    <submittedName>
        <fullName evidence="3">HUN domain-containing protein</fullName>
    </submittedName>
</protein>
<keyword evidence="2" id="KW-1185">Reference proteome</keyword>
<dbReference type="WBParaSite" id="EEL_0000592001-mRNA-1">
    <property type="protein sequence ID" value="EEL_0000592001-mRNA-1"/>
    <property type="gene ID" value="EEL_0000592001"/>
</dbReference>
<accession>A0A0R3RV24</accession>
<evidence type="ECO:0000313" key="2">
    <source>
        <dbReference type="Proteomes" id="UP000050640"/>
    </source>
</evidence>
<dbReference type="Proteomes" id="UP000050640">
    <property type="component" value="Unplaced"/>
</dbReference>
<organism evidence="2 3">
    <name type="scientific">Elaeophora elaphi</name>
    <dbReference type="NCBI Taxonomy" id="1147741"/>
    <lineage>
        <taxon>Eukaryota</taxon>
        <taxon>Metazoa</taxon>
        <taxon>Ecdysozoa</taxon>
        <taxon>Nematoda</taxon>
        <taxon>Chromadorea</taxon>
        <taxon>Rhabditida</taxon>
        <taxon>Spirurina</taxon>
        <taxon>Spiruromorpha</taxon>
        <taxon>Filarioidea</taxon>
        <taxon>Onchocercidae</taxon>
        <taxon>Elaeophora</taxon>
    </lineage>
</organism>
<sequence>MKRFWKWVVNQKISTIRKWQSVMLHRDDHSEGRHLKPIGGSDDELDRKQKRNPRISQDNNDDYRLSISFDDFDIAYENDPVDFEEFFEESTVAIQSALVSFFLGSYFSY</sequence>
<evidence type="ECO:0000313" key="3">
    <source>
        <dbReference type="WBParaSite" id="EEL_0000592001-mRNA-1"/>
    </source>
</evidence>
<dbReference type="AlphaFoldDB" id="A0A0R3RV24"/>
<reference evidence="3" key="1">
    <citation type="submission" date="2017-02" db="UniProtKB">
        <authorList>
            <consortium name="WormBaseParasite"/>
        </authorList>
    </citation>
    <scope>IDENTIFICATION</scope>
</reference>
<evidence type="ECO:0000256" key="1">
    <source>
        <dbReference type="SAM" id="MobiDB-lite"/>
    </source>
</evidence>